<dbReference type="EMBL" id="CP017478">
    <property type="protein sequence ID" value="AOW21751.1"/>
    <property type="molecule type" value="Genomic_DNA"/>
</dbReference>
<feature type="transmembrane region" description="Helical" evidence="1">
    <location>
        <begin position="23"/>
        <end position="45"/>
    </location>
</feature>
<feature type="transmembrane region" description="Helical" evidence="1">
    <location>
        <begin position="135"/>
        <end position="153"/>
    </location>
</feature>
<keyword evidence="1" id="KW-0812">Transmembrane</keyword>
<name>A0A1D8PB29_9FLAO</name>
<organism evidence="2 3">
    <name type="scientific">Urechidicola croceus</name>
    <dbReference type="NCBI Taxonomy" id="1850246"/>
    <lineage>
        <taxon>Bacteria</taxon>
        <taxon>Pseudomonadati</taxon>
        <taxon>Bacteroidota</taxon>
        <taxon>Flavobacteriia</taxon>
        <taxon>Flavobacteriales</taxon>
        <taxon>Flavobacteriaceae</taxon>
        <taxon>Urechidicola</taxon>
    </lineage>
</organism>
<dbReference type="Proteomes" id="UP000176050">
    <property type="component" value="Chromosome"/>
</dbReference>
<keyword evidence="1" id="KW-1133">Transmembrane helix</keyword>
<evidence type="ECO:0000256" key="1">
    <source>
        <dbReference type="SAM" id="Phobius"/>
    </source>
</evidence>
<gene>
    <name evidence="2" type="ORF">LPB138_14155</name>
</gene>
<dbReference type="OrthoDB" id="1120881at2"/>
<dbReference type="AlphaFoldDB" id="A0A1D8PB29"/>
<accession>A0A1D8PB29</accession>
<feature type="transmembrane region" description="Helical" evidence="1">
    <location>
        <begin position="70"/>
        <end position="90"/>
    </location>
</feature>
<protein>
    <submittedName>
        <fullName evidence="2">Uncharacterized protein</fullName>
    </submittedName>
</protein>
<keyword evidence="3" id="KW-1185">Reference proteome</keyword>
<dbReference type="RefSeq" id="WP_070237911.1">
    <property type="nucleotide sequence ID" value="NZ_CP017478.1"/>
</dbReference>
<keyword evidence="1" id="KW-0472">Membrane</keyword>
<dbReference type="STRING" id="1850246.LPB138_14155"/>
<proteinExistence type="predicted"/>
<feature type="transmembrane region" description="Helical" evidence="1">
    <location>
        <begin position="184"/>
        <end position="202"/>
    </location>
</feature>
<evidence type="ECO:0000313" key="2">
    <source>
        <dbReference type="EMBL" id="AOW21751.1"/>
    </source>
</evidence>
<reference evidence="2 3" key="1">
    <citation type="submission" date="2016-10" db="EMBL/GenBank/DDBJ databases">
        <title>Lutibacter sp. LPB0138, isolated from marine gastropod.</title>
        <authorList>
            <person name="Kim E."/>
            <person name="Yi H."/>
        </authorList>
    </citation>
    <scope>NUCLEOTIDE SEQUENCE [LARGE SCALE GENOMIC DNA]</scope>
    <source>
        <strain evidence="2 3">LPB0138</strain>
    </source>
</reference>
<evidence type="ECO:0000313" key="3">
    <source>
        <dbReference type="Proteomes" id="UP000176050"/>
    </source>
</evidence>
<feature type="transmembrane region" description="Helical" evidence="1">
    <location>
        <begin position="110"/>
        <end position="129"/>
    </location>
</feature>
<sequence length="207" mass="23017">MSEKDYLKDISEIKNMMNKSSRFISLSGLSGVLAGIYALVGAYIANTMISNYGLKLTRYSTDRDLTPIEYQLMGIALTILILSVLTGFILSKKKAQKNGDSIWNITSKRLLGNFLIPLITGGFFCIILLQYKIIGLVAPVTLIFYGLALVNGSKYTLGDIKYLGITNIILGLIATQFIGYGLYFWALGFGVMHIVYGTLMYLKYDRK</sequence>
<feature type="transmembrane region" description="Helical" evidence="1">
    <location>
        <begin position="160"/>
        <end position="178"/>
    </location>
</feature>
<dbReference type="KEGG" id="lul:LPB138_14155"/>